<evidence type="ECO:0000313" key="3">
    <source>
        <dbReference type="Proteomes" id="UP000050517"/>
    </source>
</evidence>
<proteinExistence type="predicted"/>
<name>A0A0Q1A8P4_9CORY</name>
<comment type="caution">
    <text evidence="2">The sequence shown here is derived from an EMBL/GenBank/DDBJ whole genome shotgun (WGS) entry which is preliminary data.</text>
</comment>
<organism evidence="2 3">
    <name type="scientific">Corynebacterium oculi</name>
    <dbReference type="NCBI Taxonomy" id="1544416"/>
    <lineage>
        <taxon>Bacteria</taxon>
        <taxon>Bacillati</taxon>
        <taxon>Actinomycetota</taxon>
        <taxon>Actinomycetes</taxon>
        <taxon>Mycobacteriales</taxon>
        <taxon>Corynebacteriaceae</taxon>
        <taxon>Corynebacterium</taxon>
    </lineage>
</organism>
<dbReference type="Proteomes" id="UP000050517">
    <property type="component" value="Unassembled WGS sequence"/>
</dbReference>
<dbReference type="InterPro" id="IPR017508">
    <property type="entry name" value="HipA_N1"/>
</dbReference>
<dbReference type="PATRIC" id="fig|1544416.3.peg.2115"/>
<feature type="domain" description="HipA N-terminal subdomain 1" evidence="1">
    <location>
        <begin position="5"/>
        <end position="113"/>
    </location>
</feature>
<reference evidence="2 3" key="1">
    <citation type="submission" date="2015-10" db="EMBL/GenBank/DDBJ databases">
        <title>Corynebacteirum lowii and Corynebacterium oculi species nova, derived from human clinical disease and and emended description of Corynebacterium mastiditis.</title>
        <authorList>
            <person name="Bernard K."/>
            <person name="Pacheco A.L."/>
            <person name="Mcdougall C."/>
            <person name="Burtx T."/>
            <person name="Weibe D."/>
            <person name="Tyler S."/>
            <person name="Olson A.B."/>
            <person name="Cnockaert M."/>
            <person name="Eguchi H."/>
            <person name="Kuwahara T."/>
            <person name="Nakayama-Imaohji H."/>
            <person name="Boudewijins M."/>
            <person name="Van Hoecke F."/>
            <person name="Bernier A.-M."/>
            <person name="Vandamme P."/>
        </authorList>
    </citation>
    <scope>NUCLEOTIDE SEQUENCE [LARGE SCALE GENOMIC DNA]</scope>
    <source>
        <strain evidence="2 3">NML 130210</strain>
    </source>
</reference>
<dbReference type="RefSeq" id="WP_245622219.1">
    <property type="nucleotide sequence ID" value="NZ_LKST01000004.1"/>
</dbReference>
<dbReference type="AlphaFoldDB" id="A0A0Q1A8P4"/>
<gene>
    <name evidence="2" type="ORF">Cocul_02120</name>
</gene>
<dbReference type="NCBIfam" id="TIGR03071">
    <property type="entry name" value="couple_hipA"/>
    <property type="match status" value="1"/>
</dbReference>
<evidence type="ECO:0000259" key="1">
    <source>
        <dbReference type="Pfam" id="PF13657"/>
    </source>
</evidence>
<keyword evidence="3" id="KW-1185">Reference proteome</keyword>
<sequence length="130" mass="14761">MSVDLDLYLAGVHAGTIRHRAVGGEIVPEFTYTHQWLGIEGAFPLSLSMPLQECPHNSKKTKRYLEALLPENIWTLEDWQKRDWQKRYRGMEIADPTSILAVVGEDVAGAARFVPAGKNSWVPSQHRLHR</sequence>
<dbReference type="STRING" id="1544416.Cocul_02120"/>
<accession>A0A0Q1A8P4</accession>
<evidence type="ECO:0000313" key="2">
    <source>
        <dbReference type="EMBL" id="KQB83147.1"/>
    </source>
</evidence>
<dbReference type="Pfam" id="PF13657">
    <property type="entry name" value="Couple_hipA"/>
    <property type="match status" value="1"/>
</dbReference>
<dbReference type="EMBL" id="LKST01000004">
    <property type="protein sequence ID" value="KQB83147.1"/>
    <property type="molecule type" value="Genomic_DNA"/>
</dbReference>
<protein>
    <recommendedName>
        <fullName evidence="1">HipA N-terminal subdomain 1 domain-containing protein</fullName>
    </recommendedName>
</protein>